<dbReference type="EMBL" id="MSCN01000001">
    <property type="protein sequence ID" value="PQJ81025.1"/>
    <property type="molecule type" value="Genomic_DNA"/>
</dbReference>
<gene>
    <name evidence="1" type="ORF">BTO18_14430</name>
</gene>
<dbReference type="AlphaFoldDB" id="A0A2S7WTU9"/>
<dbReference type="OrthoDB" id="1431329at2"/>
<reference evidence="1 2" key="1">
    <citation type="submission" date="2016-12" db="EMBL/GenBank/DDBJ databases">
        <title>Trade-off between light-utilization and light-protection in marine flavobacteria.</title>
        <authorList>
            <person name="Kumagai Y."/>
            <person name="Yoshizawa S."/>
            <person name="Kogure K."/>
            <person name="Iwasaki W."/>
        </authorList>
    </citation>
    <scope>NUCLEOTIDE SEQUENCE [LARGE SCALE GENOMIC DNA]</scope>
    <source>
        <strain evidence="1 2">NBRC 108759</strain>
    </source>
</reference>
<name>A0A2S7WTU9_9FLAO</name>
<protein>
    <submittedName>
        <fullName evidence="1">Uncharacterized protein</fullName>
    </submittedName>
</protein>
<keyword evidence="2" id="KW-1185">Reference proteome</keyword>
<sequence>MSANAGISLLIITVLCFFSCSTKSFNTKEEMWGYLKNKDNGYLQSKNINGYDFSLIYKPTDLLVEQELGEDRSKQKIKELRDKYKNQIYFTLSMSRNNKELLSTTPKNRQEFGAMVNQLAFGMREKVHVFTQQKDTLELLDYNYPRMYGMSQSTTMLFVYPRDESYLKEETLNFTIQDLGTYTGEVKFKIETDKIKKEPNLKLN</sequence>
<evidence type="ECO:0000313" key="2">
    <source>
        <dbReference type="Proteomes" id="UP000238882"/>
    </source>
</evidence>
<evidence type="ECO:0000313" key="1">
    <source>
        <dbReference type="EMBL" id="PQJ81025.1"/>
    </source>
</evidence>
<proteinExistence type="predicted"/>
<comment type="caution">
    <text evidence="1">The sequence shown here is derived from an EMBL/GenBank/DDBJ whole genome shotgun (WGS) entry which is preliminary data.</text>
</comment>
<accession>A0A2S7WTU9</accession>
<dbReference type="Proteomes" id="UP000238882">
    <property type="component" value="Unassembled WGS sequence"/>
</dbReference>
<organism evidence="1 2">
    <name type="scientific">Polaribacter porphyrae</name>
    <dbReference type="NCBI Taxonomy" id="1137780"/>
    <lineage>
        <taxon>Bacteria</taxon>
        <taxon>Pseudomonadati</taxon>
        <taxon>Bacteroidota</taxon>
        <taxon>Flavobacteriia</taxon>
        <taxon>Flavobacteriales</taxon>
        <taxon>Flavobacteriaceae</taxon>
    </lineage>
</organism>